<reference evidence="2 3" key="1">
    <citation type="submission" date="2014-04" db="EMBL/GenBank/DDBJ databases">
        <authorList>
            <consortium name="DOE Joint Genome Institute"/>
            <person name="Kuo A."/>
            <person name="Martino E."/>
            <person name="Perotto S."/>
            <person name="Kohler A."/>
            <person name="Nagy L.G."/>
            <person name="Floudas D."/>
            <person name="Copeland A."/>
            <person name="Barry K.W."/>
            <person name="Cichocki N."/>
            <person name="Veneault-Fourrey C."/>
            <person name="LaButti K."/>
            <person name="Lindquist E.A."/>
            <person name="Lipzen A."/>
            <person name="Lundell T."/>
            <person name="Morin E."/>
            <person name="Murat C."/>
            <person name="Sun H."/>
            <person name="Tunlid A."/>
            <person name="Henrissat B."/>
            <person name="Grigoriev I.V."/>
            <person name="Hibbett D.S."/>
            <person name="Martin F."/>
            <person name="Nordberg H.P."/>
            <person name="Cantor M.N."/>
            <person name="Hua S.X."/>
        </authorList>
    </citation>
    <scope>NUCLEOTIDE SEQUENCE [LARGE SCALE GENOMIC DNA]</scope>
    <source>
        <strain evidence="2 3">Zn</strain>
    </source>
</reference>
<evidence type="ECO:0000313" key="3">
    <source>
        <dbReference type="Proteomes" id="UP000054321"/>
    </source>
</evidence>
<reference evidence="3" key="2">
    <citation type="submission" date="2015-01" db="EMBL/GenBank/DDBJ databases">
        <title>Evolutionary Origins and Diversification of the Mycorrhizal Mutualists.</title>
        <authorList>
            <consortium name="DOE Joint Genome Institute"/>
            <consortium name="Mycorrhizal Genomics Consortium"/>
            <person name="Kohler A."/>
            <person name="Kuo A."/>
            <person name="Nagy L.G."/>
            <person name="Floudas D."/>
            <person name="Copeland A."/>
            <person name="Barry K.W."/>
            <person name="Cichocki N."/>
            <person name="Veneault-Fourrey C."/>
            <person name="LaButti K."/>
            <person name="Lindquist E.A."/>
            <person name="Lipzen A."/>
            <person name="Lundell T."/>
            <person name="Morin E."/>
            <person name="Murat C."/>
            <person name="Riley R."/>
            <person name="Ohm R."/>
            <person name="Sun H."/>
            <person name="Tunlid A."/>
            <person name="Henrissat B."/>
            <person name="Grigoriev I.V."/>
            <person name="Hibbett D.S."/>
            <person name="Martin F."/>
        </authorList>
    </citation>
    <scope>NUCLEOTIDE SEQUENCE [LARGE SCALE GENOMIC DNA]</scope>
    <source>
        <strain evidence="3">Zn</strain>
    </source>
</reference>
<evidence type="ECO:0000256" key="1">
    <source>
        <dbReference type="SAM" id="MobiDB-lite"/>
    </source>
</evidence>
<accession>A0A0C3H0J6</accession>
<dbReference type="EMBL" id="KN832883">
    <property type="protein sequence ID" value="KIM96914.1"/>
    <property type="molecule type" value="Genomic_DNA"/>
</dbReference>
<protein>
    <submittedName>
        <fullName evidence="2">Uncharacterized protein</fullName>
    </submittedName>
</protein>
<keyword evidence="3" id="KW-1185">Reference proteome</keyword>
<dbReference type="AlphaFoldDB" id="A0A0C3H0J6"/>
<organism evidence="2 3">
    <name type="scientific">Oidiodendron maius (strain Zn)</name>
    <dbReference type="NCBI Taxonomy" id="913774"/>
    <lineage>
        <taxon>Eukaryota</taxon>
        <taxon>Fungi</taxon>
        <taxon>Dikarya</taxon>
        <taxon>Ascomycota</taxon>
        <taxon>Pezizomycotina</taxon>
        <taxon>Leotiomycetes</taxon>
        <taxon>Leotiomycetes incertae sedis</taxon>
        <taxon>Myxotrichaceae</taxon>
        <taxon>Oidiodendron</taxon>
    </lineage>
</organism>
<proteinExistence type="predicted"/>
<dbReference type="Proteomes" id="UP000054321">
    <property type="component" value="Unassembled WGS sequence"/>
</dbReference>
<gene>
    <name evidence="2" type="ORF">OIDMADRAFT_20681</name>
</gene>
<dbReference type="HOGENOM" id="CLU_2400249_0_0_1"/>
<dbReference type="InParanoid" id="A0A0C3H0J6"/>
<feature type="region of interest" description="Disordered" evidence="1">
    <location>
        <begin position="42"/>
        <end position="71"/>
    </location>
</feature>
<dbReference type="OrthoDB" id="5416807at2759"/>
<sequence length="93" mass="10072">MDHLDPQDPPSRSVSPEVPDHRDAPLQSPLARAVEDFFKSVSPEGFPLSKGTKAKAQPWRTHWAGPQPPTEDGKLIVACPKICTYGSNNLGGL</sequence>
<evidence type="ECO:0000313" key="2">
    <source>
        <dbReference type="EMBL" id="KIM96914.1"/>
    </source>
</evidence>
<name>A0A0C3H0J6_OIDMZ</name>
<feature type="region of interest" description="Disordered" evidence="1">
    <location>
        <begin position="1"/>
        <end position="28"/>
    </location>
</feature>